<evidence type="ECO:0008006" key="3">
    <source>
        <dbReference type="Google" id="ProtNLM"/>
    </source>
</evidence>
<dbReference type="EMBL" id="LR031568">
    <property type="protein sequence ID" value="VDC61478.1"/>
    <property type="molecule type" value="Genomic_DNA"/>
</dbReference>
<organism evidence="2">
    <name type="scientific">Brassica campestris</name>
    <name type="common">Field mustard</name>
    <dbReference type="NCBI Taxonomy" id="3711"/>
    <lineage>
        <taxon>Eukaryota</taxon>
        <taxon>Viridiplantae</taxon>
        <taxon>Streptophyta</taxon>
        <taxon>Embryophyta</taxon>
        <taxon>Tracheophyta</taxon>
        <taxon>Spermatophyta</taxon>
        <taxon>Magnoliopsida</taxon>
        <taxon>eudicotyledons</taxon>
        <taxon>Gunneridae</taxon>
        <taxon>Pentapetalae</taxon>
        <taxon>rosids</taxon>
        <taxon>malvids</taxon>
        <taxon>Brassicales</taxon>
        <taxon>Brassicaceae</taxon>
        <taxon>Brassiceae</taxon>
        <taxon>Brassica</taxon>
    </lineage>
</organism>
<protein>
    <recommendedName>
        <fullName evidence="3">RNase H type-1 domain-containing protein</fullName>
    </recommendedName>
</protein>
<sequence length="108" mass="12640">MHANWRNDKLHNGGAWITQNHRDRLTAELRCLIWVMKSLRDLHIHDAVIASDSQDMRDLHIHDAVIASDSQDMVDATNNPTNWTRYSREVVKSVRDSGYQCYFIFRGM</sequence>
<dbReference type="Proteomes" id="UP000694005">
    <property type="component" value="Chromosome A09"/>
</dbReference>
<proteinExistence type="predicted"/>
<reference evidence="2" key="1">
    <citation type="submission" date="2018-11" db="EMBL/GenBank/DDBJ databases">
        <authorList>
            <consortium name="Genoscope - CEA"/>
            <person name="William W."/>
        </authorList>
    </citation>
    <scope>NUCLEOTIDE SEQUENCE</scope>
</reference>
<dbReference type="AlphaFoldDB" id="A0A3P5YNC4"/>
<accession>A0A3P5YNC4</accession>
<feature type="non-terminal residue" evidence="2">
    <location>
        <position position="1"/>
    </location>
</feature>
<feature type="non-terminal residue" evidence="2">
    <location>
        <position position="108"/>
    </location>
</feature>
<name>A0A3P5YNC4_BRACM</name>
<gene>
    <name evidence="2" type="ORF">BRAA09T39089Z</name>
    <name evidence="1" type="ORF">BRAPAZ1V2_A09P46860.2</name>
</gene>
<dbReference type="EMBL" id="LS974625">
    <property type="protein sequence ID" value="CAG7864219.1"/>
    <property type="molecule type" value="Genomic_DNA"/>
</dbReference>
<evidence type="ECO:0000313" key="2">
    <source>
        <dbReference type="EMBL" id="VDC61478.1"/>
    </source>
</evidence>
<evidence type="ECO:0000313" key="1">
    <source>
        <dbReference type="EMBL" id="CAG7864219.1"/>
    </source>
</evidence>
<dbReference type="Gramene" id="A09p46860.2_BraZ1">
    <property type="protein sequence ID" value="A09p46860.2_BraZ1.CDS"/>
    <property type="gene ID" value="A09g46860.2_BraZ1"/>
</dbReference>